<dbReference type="PROSITE" id="PS50280">
    <property type="entry name" value="SET"/>
    <property type="match status" value="1"/>
</dbReference>
<dbReference type="SUPFAM" id="SSF82199">
    <property type="entry name" value="SET domain"/>
    <property type="match status" value="1"/>
</dbReference>
<gene>
    <name evidence="4" type="ORF">KUTeg_022884</name>
</gene>
<evidence type="ECO:0000259" key="3">
    <source>
        <dbReference type="PROSITE" id="PS50280"/>
    </source>
</evidence>
<feature type="compositionally biased region" description="Basic residues" evidence="2">
    <location>
        <begin position="711"/>
        <end position="722"/>
    </location>
</feature>
<dbReference type="InterPro" id="IPR039977">
    <property type="entry name" value="Suv4-20/Set9"/>
</dbReference>
<dbReference type="InterPro" id="IPR025790">
    <property type="entry name" value="Suv4-20_animal"/>
</dbReference>
<dbReference type="InterPro" id="IPR046341">
    <property type="entry name" value="SET_dom_sf"/>
</dbReference>
<feature type="compositionally biased region" description="Polar residues" evidence="2">
    <location>
        <begin position="463"/>
        <end position="473"/>
    </location>
</feature>
<name>A0ABQ9E0I1_TEGGR</name>
<comment type="caution">
    <text evidence="4">The sequence shown here is derived from an EMBL/GenBank/DDBJ whole genome shotgun (WGS) entry which is preliminary data.</text>
</comment>
<feature type="region of interest" description="Disordered" evidence="2">
    <location>
        <begin position="768"/>
        <end position="828"/>
    </location>
</feature>
<dbReference type="Gene3D" id="2.170.270.10">
    <property type="entry name" value="SET domain"/>
    <property type="match status" value="1"/>
</dbReference>
<evidence type="ECO:0000256" key="1">
    <source>
        <dbReference type="ARBA" id="ARBA00012188"/>
    </source>
</evidence>
<feature type="compositionally biased region" description="Polar residues" evidence="2">
    <location>
        <begin position="800"/>
        <end position="825"/>
    </location>
</feature>
<feature type="region of interest" description="Disordered" evidence="2">
    <location>
        <begin position="349"/>
        <end position="368"/>
    </location>
</feature>
<feature type="compositionally biased region" description="Basic and acidic residues" evidence="2">
    <location>
        <begin position="451"/>
        <end position="460"/>
    </location>
</feature>
<protein>
    <recommendedName>
        <fullName evidence="1">[histone H4]-N-methyl-L-lysine(20) N-methyltransferase</fullName>
        <ecNumber evidence="1">2.1.1.362</ecNumber>
    </recommendedName>
</protein>
<accession>A0ABQ9E0I1</accession>
<evidence type="ECO:0000313" key="4">
    <source>
        <dbReference type="EMBL" id="KAJ8298824.1"/>
    </source>
</evidence>
<dbReference type="InterPro" id="IPR001214">
    <property type="entry name" value="SET_dom"/>
</dbReference>
<dbReference type="PROSITE" id="PS51570">
    <property type="entry name" value="SAM_MT43_SUVAR420_2"/>
    <property type="match status" value="1"/>
</dbReference>
<dbReference type="EC" id="2.1.1.362" evidence="1"/>
<feature type="compositionally biased region" description="Basic residues" evidence="2">
    <location>
        <begin position="351"/>
        <end position="363"/>
    </location>
</feature>
<sequence length="859" mass="97047">MKSITRKSKPTHALPLSTKKFPRLVQVLSDRCTVEFVEVKLIMVVEGGRYAPSTGMTSKELCDNDDLASGLVLDPYLGIITHKMNTRFSVTLECLTDDQDLKFYLVTGIPWRVKRKNDKIENLVGCIAELTAEEEKQILKCGENDFSVMYSCRKNCAQLWLGPASYINHDCRPNCRFVSTGRDTACVKVLRDIEPGEEITCFYGEEFFGDNNCLCECETCERRKMGAFKPKGSPKSLEKEEGYRLRDTDDRLTRLKNEAEVRSTVDVTGAIAYGNENWDIRDDNLRKHSHLLSKSELKRRGITRYDAEIILAQGLKLPEPKVVIERKLPASIHQNKSIKVSSILGEVCSKKGPKNQQNRRLKKEKSTLKRLSSGRFAKNDKQQTVIENTENNKLDHSEIPLPSKIRSPNKRMSFNFEDPEQGDLFENVHGNDIASSSGSNAEVQNVNNIKEESKDLRQFKESVLTSSPRSSPRIQRKLGTCSSGHGCSVNSNSVCEEKWSNSCDRTMPQLSVATEVSSDSQHSGEPSDPSKSLNCKCSPTKSNTKHLSGSNLFAKKSPAKGVRQSPRLHQKSPMKEKLTNHVDGLNSLVTLNKDKLSPLAWEKKKPQAAINLNSRLNCDHTDAVDEYDFDIEIKRLNGLKFQESLFEKKNGFDNLFRGAIKSEPGDEDYSLSSSEKDVNDNNKWLTKGFCEKKNKMYRAQSDDCLNSYSRKQGKHKERKRKMSYTSSYEISPELSPGKIPKLTIRMRRDPILEKELEETESNVVLFKLEDRPPLHDQSTDSKGHLDQNPLYSPKRLDGDTNGSNGDSVGFNNDKLSPTIPTSSFYSPHHEAVKKYPKKLRLKFGDNAIDIPLPQFSPPL</sequence>
<feature type="domain" description="SET" evidence="3">
    <location>
        <begin position="32"/>
        <end position="204"/>
    </location>
</feature>
<feature type="region of interest" description="Disordered" evidence="2">
    <location>
        <begin position="386"/>
        <end position="412"/>
    </location>
</feature>
<dbReference type="EMBL" id="JARBDR010000921">
    <property type="protein sequence ID" value="KAJ8298824.1"/>
    <property type="molecule type" value="Genomic_DNA"/>
</dbReference>
<dbReference type="Pfam" id="PF00856">
    <property type="entry name" value="SET"/>
    <property type="match status" value="1"/>
</dbReference>
<evidence type="ECO:0000313" key="5">
    <source>
        <dbReference type="Proteomes" id="UP001217089"/>
    </source>
</evidence>
<organism evidence="4 5">
    <name type="scientific">Tegillarca granosa</name>
    <name type="common">Malaysian cockle</name>
    <name type="synonym">Anadara granosa</name>
    <dbReference type="NCBI Taxonomy" id="220873"/>
    <lineage>
        <taxon>Eukaryota</taxon>
        <taxon>Metazoa</taxon>
        <taxon>Spiralia</taxon>
        <taxon>Lophotrochozoa</taxon>
        <taxon>Mollusca</taxon>
        <taxon>Bivalvia</taxon>
        <taxon>Autobranchia</taxon>
        <taxon>Pteriomorphia</taxon>
        <taxon>Arcoida</taxon>
        <taxon>Arcoidea</taxon>
        <taxon>Arcidae</taxon>
        <taxon>Tegillarca</taxon>
    </lineage>
</organism>
<feature type="region of interest" description="Disordered" evidence="2">
    <location>
        <begin position="512"/>
        <end position="576"/>
    </location>
</feature>
<feature type="compositionally biased region" description="Polar residues" evidence="2">
    <location>
        <begin position="512"/>
        <end position="551"/>
    </location>
</feature>
<evidence type="ECO:0000256" key="2">
    <source>
        <dbReference type="SAM" id="MobiDB-lite"/>
    </source>
</evidence>
<feature type="compositionally biased region" description="Basic and acidic residues" evidence="2">
    <location>
        <begin position="768"/>
        <end position="785"/>
    </location>
</feature>
<dbReference type="Proteomes" id="UP001217089">
    <property type="component" value="Unassembled WGS sequence"/>
</dbReference>
<keyword evidence="5" id="KW-1185">Reference proteome</keyword>
<feature type="region of interest" description="Disordered" evidence="2">
    <location>
        <begin position="451"/>
        <end position="485"/>
    </location>
</feature>
<reference evidence="4 5" key="1">
    <citation type="submission" date="2022-12" db="EMBL/GenBank/DDBJ databases">
        <title>Chromosome-level genome of Tegillarca granosa.</title>
        <authorList>
            <person name="Kim J."/>
        </authorList>
    </citation>
    <scope>NUCLEOTIDE SEQUENCE [LARGE SCALE GENOMIC DNA]</scope>
    <source>
        <strain evidence="4">Teg-2019</strain>
        <tissue evidence="4">Adductor muscle</tissue>
    </source>
</reference>
<feature type="region of interest" description="Disordered" evidence="2">
    <location>
        <begin position="708"/>
        <end position="736"/>
    </location>
</feature>
<proteinExistence type="predicted"/>
<dbReference type="SMART" id="SM00317">
    <property type="entry name" value="SET"/>
    <property type="match status" value="1"/>
</dbReference>
<dbReference type="PANTHER" id="PTHR12977">
    <property type="entry name" value="SUPPRESSOR OF VARIEGATION 4-20-RELATED"/>
    <property type="match status" value="1"/>
</dbReference>
<dbReference type="PANTHER" id="PTHR12977:SF4">
    <property type="entry name" value="HISTONE-LYSINE N-METHYLTRANSFERASE KMT5B"/>
    <property type="match status" value="1"/>
</dbReference>